<dbReference type="GO" id="GO:0006062">
    <property type="term" value="P:sorbitol catabolic process"/>
    <property type="evidence" value="ECO:0007669"/>
    <property type="project" value="TreeGrafter"/>
</dbReference>
<dbReference type="InterPro" id="IPR020843">
    <property type="entry name" value="ER"/>
</dbReference>
<keyword evidence="6" id="KW-0520">NAD</keyword>
<evidence type="ECO:0000313" key="12">
    <source>
        <dbReference type="Proteomes" id="UP000318571"/>
    </source>
</evidence>
<organism evidence="11 12">
    <name type="scientific">Tigriopus californicus</name>
    <name type="common">Marine copepod</name>
    <dbReference type="NCBI Taxonomy" id="6832"/>
    <lineage>
        <taxon>Eukaryota</taxon>
        <taxon>Metazoa</taxon>
        <taxon>Ecdysozoa</taxon>
        <taxon>Arthropoda</taxon>
        <taxon>Crustacea</taxon>
        <taxon>Multicrustacea</taxon>
        <taxon>Hexanauplia</taxon>
        <taxon>Copepoda</taxon>
        <taxon>Harpacticoida</taxon>
        <taxon>Harpacticidae</taxon>
        <taxon>Tigriopus</taxon>
    </lineage>
</organism>
<dbReference type="STRING" id="6832.A0A553NYR1"/>
<evidence type="ECO:0000259" key="10">
    <source>
        <dbReference type="SMART" id="SM00829"/>
    </source>
</evidence>
<dbReference type="EMBL" id="VCGU01000009">
    <property type="protein sequence ID" value="TRY70558.1"/>
    <property type="molecule type" value="Genomic_DNA"/>
</dbReference>
<dbReference type="SUPFAM" id="SSF51735">
    <property type="entry name" value="NAD(P)-binding Rossmann-fold domains"/>
    <property type="match status" value="1"/>
</dbReference>
<dbReference type="InterPro" id="IPR013154">
    <property type="entry name" value="ADH-like_N"/>
</dbReference>
<evidence type="ECO:0000256" key="9">
    <source>
        <dbReference type="RuleBase" id="RU361277"/>
    </source>
</evidence>
<protein>
    <recommendedName>
        <fullName evidence="7">Sorbitol dehydrogenase</fullName>
    </recommendedName>
    <alternativeName>
        <fullName evidence="8">Polyol dehydrogenase</fullName>
    </alternativeName>
</protein>
<dbReference type="Pfam" id="PF00107">
    <property type="entry name" value="ADH_zinc_N"/>
    <property type="match status" value="1"/>
</dbReference>
<gene>
    <name evidence="11" type="ORF">TCAL_02341</name>
</gene>
<dbReference type="GO" id="GO:0008270">
    <property type="term" value="F:zinc ion binding"/>
    <property type="evidence" value="ECO:0007669"/>
    <property type="project" value="InterPro"/>
</dbReference>
<evidence type="ECO:0000313" key="11">
    <source>
        <dbReference type="EMBL" id="TRY70558.1"/>
    </source>
</evidence>
<feature type="domain" description="Enoyl reductase (ER)" evidence="10">
    <location>
        <begin position="10"/>
        <end position="347"/>
    </location>
</feature>
<dbReference type="Gene3D" id="3.40.50.720">
    <property type="entry name" value="NAD(P)-binding Rossmann-like Domain"/>
    <property type="match status" value="1"/>
</dbReference>
<dbReference type="OrthoDB" id="1879366at2759"/>
<dbReference type="SUPFAM" id="SSF50129">
    <property type="entry name" value="GroES-like"/>
    <property type="match status" value="1"/>
</dbReference>
<keyword evidence="12" id="KW-1185">Reference proteome</keyword>
<name>A0A553NYR1_TIGCA</name>
<evidence type="ECO:0000256" key="6">
    <source>
        <dbReference type="ARBA" id="ARBA00023027"/>
    </source>
</evidence>
<dbReference type="FunFam" id="3.40.50.720:FF:000068">
    <property type="entry name" value="Sorbitol dehydrogenase"/>
    <property type="match status" value="1"/>
</dbReference>
<accession>A0A553NYR1</accession>
<dbReference type="Pfam" id="PF08240">
    <property type="entry name" value="ADH_N"/>
    <property type="match status" value="1"/>
</dbReference>
<dbReference type="Proteomes" id="UP000318571">
    <property type="component" value="Chromosome 9"/>
</dbReference>
<dbReference type="SMART" id="SM00829">
    <property type="entry name" value="PKS_ER"/>
    <property type="match status" value="1"/>
</dbReference>
<comment type="cofactor">
    <cofactor evidence="1 9">
        <name>Zn(2+)</name>
        <dbReference type="ChEBI" id="CHEBI:29105"/>
    </cofactor>
</comment>
<dbReference type="CDD" id="cd05285">
    <property type="entry name" value="sorbitol_DH"/>
    <property type="match status" value="1"/>
</dbReference>
<reference evidence="11 12" key="1">
    <citation type="journal article" date="2018" name="Nat. Ecol. Evol.">
        <title>Genomic signatures of mitonuclear coevolution across populations of Tigriopus californicus.</title>
        <authorList>
            <person name="Barreto F.S."/>
            <person name="Watson E.T."/>
            <person name="Lima T.G."/>
            <person name="Willett C.S."/>
            <person name="Edmands S."/>
            <person name="Li W."/>
            <person name="Burton R.S."/>
        </authorList>
    </citation>
    <scope>NUCLEOTIDE SEQUENCE [LARGE SCALE GENOMIC DNA]</scope>
    <source>
        <strain evidence="11 12">San Diego</strain>
    </source>
</reference>
<dbReference type="GO" id="GO:0003939">
    <property type="term" value="F:L-iditol 2-dehydrogenase (NAD+) activity"/>
    <property type="evidence" value="ECO:0007669"/>
    <property type="project" value="TreeGrafter"/>
</dbReference>
<dbReference type="OMA" id="FETWYAM"/>
<comment type="similarity">
    <text evidence="2 9">Belongs to the zinc-containing alcohol dehydrogenase family.</text>
</comment>
<dbReference type="InterPro" id="IPR002328">
    <property type="entry name" value="ADH_Zn_CS"/>
</dbReference>
<keyword evidence="5" id="KW-0560">Oxidoreductase</keyword>
<dbReference type="PANTHER" id="PTHR43161">
    <property type="entry name" value="SORBITOL DEHYDROGENASE"/>
    <property type="match status" value="1"/>
</dbReference>
<comment type="caution">
    <text evidence="11">The sequence shown here is derived from an EMBL/GenBank/DDBJ whole genome shotgun (WGS) entry which is preliminary data.</text>
</comment>
<keyword evidence="3 9" id="KW-0479">Metal-binding</keyword>
<evidence type="ECO:0000256" key="7">
    <source>
        <dbReference type="ARBA" id="ARBA00026132"/>
    </source>
</evidence>
<evidence type="ECO:0000256" key="3">
    <source>
        <dbReference type="ARBA" id="ARBA00022723"/>
    </source>
</evidence>
<dbReference type="PROSITE" id="PS00059">
    <property type="entry name" value="ADH_ZINC"/>
    <property type="match status" value="1"/>
</dbReference>
<evidence type="ECO:0000256" key="5">
    <source>
        <dbReference type="ARBA" id="ARBA00023002"/>
    </source>
</evidence>
<keyword evidence="4 9" id="KW-0862">Zinc</keyword>
<dbReference type="InterPro" id="IPR045306">
    <property type="entry name" value="SDH-like"/>
</dbReference>
<proteinExistence type="inferred from homology"/>
<dbReference type="Gene3D" id="3.90.180.10">
    <property type="entry name" value="Medium-chain alcohol dehydrogenases, catalytic domain"/>
    <property type="match status" value="1"/>
</dbReference>
<dbReference type="InterPro" id="IPR013149">
    <property type="entry name" value="ADH-like_C"/>
</dbReference>
<dbReference type="InterPro" id="IPR036291">
    <property type="entry name" value="NAD(P)-bd_dom_sf"/>
</dbReference>
<evidence type="ECO:0000256" key="4">
    <source>
        <dbReference type="ARBA" id="ARBA00022833"/>
    </source>
</evidence>
<evidence type="ECO:0000256" key="8">
    <source>
        <dbReference type="ARBA" id="ARBA00032485"/>
    </source>
</evidence>
<evidence type="ECO:0000256" key="2">
    <source>
        <dbReference type="ARBA" id="ARBA00008072"/>
    </source>
</evidence>
<evidence type="ECO:0000256" key="1">
    <source>
        <dbReference type="ARBA" id="ARBA00001947"/>
    </source>
</evidence>
<sequence length="353" mass="37510">MTDNLTAVLKCVHDIQLEDRKIPEPAPGEVLIRMDSVGICGSDVHYWTHGAIGDFVVRAPMVLGHEAAGIIERCGDLVEGLKKGDRVAIEPGVCCRRCSFCKEGRYNLCLEMKFCATPPIDGNLCRFYTHAADFCYKLPDNVSLEEGALMEPLAVGVHACTRAGVTLGSKVLICGAGPIGLVNLLTAKAMGASEVVITDIDAHRLKVAKEMGATGTYLVQKGVTNDQMIEEISGQFGGEMANVGIECSGAESSIRLAIFATKSGGVVVLVGLGASEITMPIVNACVREVDIRGIFRYANCYPKAISMVASGAVNVKPLITHRFQLEESVEAFKTAKTGAGGAIKVMIKCKNEG</sequence>
<dbReference type="PANTHER" id="PTHR43161:SF9">
    <property type="entry name" value="SORBITOL DEHYDROGENASE"/>
    <property type="match status" value="1"/>
</dbReference>
<dbReference type="InterPro" id="IPR011032">
    <property type="entry name" value="GroES-like_sf"/>
</dbReference>
<dbReference type="AlphaFoldDB" id="A0A553NYR1"/>